<feature type="transmembrane region" description="Helical" evidence="6">
    <location>
        <begin position="63"/>
        <end position="81"/>
    </location>
</feature>
<feature type="transmembrane region" description="Helical" evidence="6">
    <location>
        <begin position="312"/>
        <end position="330"/>
    </location>
</feature>
<evidence type="ECO:0000313" key="8">
    <source>
        <dbReference type="Proteomes" id="UP000533637"/>
    </source>
</evidence>
<feature type="transmembrane region" description="Helical" evidence="6">
    <location>
        <begin position="187"/>
        <end position="207"/>
    </location>
</feature>
<keyword evidence="5 6" id="KW-0472">Membrane</keyword>
<evidence type="ECO:0000256" key="1">
    <source>
        <dbReference type="ARBA" id="ARBA00004651"/>
    </source>
</evidence>
<accession>A0ABR6KL69</accession>
<keyword evidence="2" id="KW-1003">Cell membrane</keyword>
<evidence type="ECO:0000256" key="5">
    <source>
        <dbReference type="ARBA" id="ARBA00023136"/>
    </source>
</evidence>
<name>A0ABR6KL69_9BACT</name>
<dbReference type="EMBL" id="JACHOC010000003">
    <property type="protein sequence ID" value="MBB4622151.1"/>
    <property type="molecule type" value="Genomic_DNA"/>
</dbReference>
<dbReference type="InterPro" id="IPR050833">
    <property type="entry name" value="Poly_Biosynth_Transport"/>
</dbReference>
<keyword evidence="3 6" id="KW-0812">Transmembrane</keyword>
<protein>
    <submittedName>
        <fullName evidence="7">O-antigen/teichoic acid export membrane protein</fullName>
    </submittedName>
</protein>
<proteinExistence type="predicted"/>
<comment type="caution">
    <text evidence="7">The sequence shown here is derived from an EMBL/GenBank/DDBJ whole genome shotgun (WGS) entry which is preliminary data.</text>
</comment>
<keyword evidence="4 6" id="KW-1133">Transmembrane helix</keyword>
<evidence type="ECO:0000256" key="3">
    <source>
        <dbReference type="ARBA" id="ARBA00022692"/>
    </source>
</evidence>
<evidence type="ECO:0000313" key="7">
    <source>
        <dbReference type="EMBL" id="MBB4622151.1"/>
    </source>
</evidence>
<organism evidence="7 8">
    <name type="scientific">Parabacteroides faecis</name>
    <dbReference type="NCBI Taxonomy" id="1217282"/>
    <lineage>
        <taxon>Bacteria</taxon>
        <taxon>Pseudomonadati</taxon>
        <taxon>Bacteroidota</taxon>
        <taxon>Bacteroidia</taxon>
        <taxon>Bacteroidales</taxon>
        <taxon>Tannerellaceae</taxon>
        <taxon>Parabacteroides</taxon>
    </lineage>
</organism>
<feature type="transmembrane region" description="Helical" evidence="6">
    <location>
        <begin position="12"/>
        <end position="28"/>
    </location>
</feature>
<dbReference type="PANTHER" id="PTHR30250:SF28">
    <property type="entry name" value="POLYSACCHARIDE BIOSYNTHESIS PROTEIN"/>
    <property type="match status" value="1"/>
</dbReference>
<feature type="transmembrane region" description="Helical" evidence="6">
    <location>
        <begin position="227"/>
        <end position="245"/>
    </location>
</feature>
<comment type="subcellular location">
    <subcellularLocation>
        <location evidence="1">Cell membrane</location>
        <topology evidence="1">Multi-pass membrane protein</topology>
    </subcellularLocation>
</comment>
<dbReference type="PANTHER" id="PTHR30250">
    <property type="entry name" value="PST FAMILY PREDICTED COLANIC ACID TRANSPORTER"/>
    <property type="match status" value="1"/>
</dbReference>
<evidence type="ECO:0000256" key="4">
    <source>
        <dbReference type="ARBA" id="ARBA00022989"/>
    </source>
</evidence>
<gene>
    <name evidence="7" type="ORF">GGQ57_002048</name>
</gene>
<evidence type="ECO:0000256" key="2">
    <source>
        <dbReference type="ARBA" id="ARBA00022475"/>
    </source>
</evidence>
<feature type="transmembrane region" description="Helical" evidence="6">
    <location>
        <begin position="279"/>
        <end position="300"/>
    </location>
</feature>
<dbReference type="Pfam" id="PF13440">
    <property type="entry name" value="Polysacc_synt_3"/>
    <property type="match status" value="1"/>
</dbReference>
<feature type="transmembrane region" description="Helical" evidence="6">
    <location>
        <begin position="147"/>
        <end position="166"/>
    </location>
</feature>
<evidence type="ECO:0000256" key="6">
    <source>
        <dbReference type="SAM" id="Phobius"/>
    </source>
</evidence>
<sequence>MPEIIIPGLNYLPLYVFMTCLIQIYNGYANRTEQYDAIARSSISRSLSQAGSRIILGGLRYESGLIIGALLGTIAGIWSFVKKIHIIRDIRRSFSFRYMCKLAHVYRYFPFFQMPSALLNSLSTNLPLILMAFYFNKDQIGCFSMAITLLYLPVTLISNSLGQIFYKKASDWPPEDTAKLAHKFLKLTFPIGLAMSLFLIWGGEHLLGFLLGNLWSTTGLYAAYLSPWIWLILCFSPLGMIFDALDKQKTEMILNICLFVSRIVVIIAGGSLLAAHQTILLYGVVGTILWSLEGYIIYRLIGIRITTREKRFAFIFISIVLLSWSIKIWYTF</sequence>
<feature type="transmembrane region" description="Helical" evidence="6">
    <location>
        <begin position="252"/>
        <end position="273"/>
    </location>
</feature>
<feature type="transmembrane region" description="Helical" evidence="6">
    <location>
        <begin position="117"/>
        <end position="135"/>
    </location>
</feature>
<dbReference type="Proteomes" id="UP000533637">
    <property type="component" value="Unassembled WGS sequence"/>
</dbReference>
<reference evidence="7 8" key="1">
    <citation type="submission" date="2020-08" db="EMBL/GenBank/DDBJ databases">
        <title>Genomic Encyclopedia of Type Strains, Phase IV (KMG-IV): sequencing the most valuable type-strain genomes for metagenomic binning, comparative biology and taxonomic classification.</title>
        <authorList>
            <person name="Goeker M."/>
        </authorList>
    </citation>
    <scope>NUCLEOTIDE SEQUENCE [LARGE SCALE GENOMIC DNA]</scope>
    <source>
        <strain evidence="7 8">DSM 102983</strain>
    </source>
</reference>
<keyword evidence="8" id="KW-1185">Reference proteome</keyword>